<proteinExistence type="predicted"/>
<keyword evidence="3 6" id="KW-0812">Transmembrane</keyword>
<feature type="transmembrane region" description="Helical" evidence="6">
    <location>
        <begin position="468"/>
        <end position="495"/>
    </location>
</feature>
<evidence type="ECO:0000256" key="5">
    <source>
        <dbReference type="ARBA" id="ARBA00023136"/>
    </source>
</evidence>
<dbReference type="InterPro" id="IPR025857">
    <property type="entry name" value="MacB_PCD"/>
</dbReference>
<organism evidence="9 10">
    <name type="scientific">Rhodocytophaga aerolata</name>
    <dbReference type="NCBI Taxonomy" id="455078"/>
    <lineage>
        <taxon>Bacteria</taxon>
        <taxon>Pseudomonadati</taxon>
        <taxon>Bacteroidota</taxon>
        <taxon>Cytophagia</taxon>
        <taxon>Cytophagales</taxon>
        <taxon>Rhodocytophagaceae</taxon>
        <taxon>Rhodocytophaga</taxon>
    </lineage>
</organism>
<dbReference type="NCBIfam" id="NF038404">
    <property type="entry name" value="perm_prefix_2"/>
    <property type="match status" value="1"/>
</dbReference>
<feature type="transmembrane region" description="Helical" evidence="6">
    <location>
        <begin position="847"/>
        <end position="869"/>
    </location>
</feature>
<dbReference type="InterPro" id="IPR047699">
    <property type="entry name" value="Permease_put_prefix"/>
</dbReference>
<keyword evidence="2" id="KW-1003">Cell membrane</keyword>
<feature type="transmembrane region" description="Helical" evidence="6">
    <location>
        <begin position="421"/>
        <end position="448"/>
    </location>
</feature>
<dbReference type="InterPro" id="IPR050250">
    <property type="entry name" value="Macrolide_Exporter_MacB"/>
</dbReference>
<dbReference type="EMBL" id="JAUKPO010000026">
    <property type="protein sequence ID" value="MDO1450128.1"/>
    <property type="molecule type" value="Genomic_DNA"/>
</dbReference>
<evidence type="ECO:0000256" key="2">
    <source>
        <dbReference type="ARBA" id="ARBA00022475"/>
    </source>
</evidence>
<dbReference type="Pfam" id="PF02687">
    <property type="entry name" value="FtsX"/>
    <property type="match status" value="2"/>
</dbReference>
<feature type="transmembrane region" description="Helical" evidence="6">
    <location>
        <begin position="515"/>
        <end position="538"/>
    </location>
</feature>
<dbReference type="RefSeq" id="WP_302040931.1">
    <property type="nucleotide sequence ID" value="NZ_JAUKPO010000026.1"/>
</dbReference>
<feature type="transmembrane region" description="Helical" evidence="6">
    <location>
        <begin position="107"/>
        <end position="128"/>
    </location>
</feature>
<comment type="subcellular location">
    <subcellularLocation>
        <location evidence="1">Cell membrane</location>
        <topology evidence="1">Multi-pass membrane protein</topology>
    </subcellularLocation>
</comment>
<keyword evidence="5 6" id="KW-0472">Membrane</keyword>
<dbReference type="Pfam" id="PF12704">
    <property type="entry name" value="MacB_PCD"/>
    <property type="match status" value="1"/>
</dbReference>
<comment type="caution">
    <text evidence="9">The sequence shown here is derived from an EMBL/GenBank/DDBJ whole genome shotgun (WGS) entry which is preliminary data.</text>
</comment>
<protein>
    <submittedName>
        <fullName evidence="9">ABC transporter permease</fullName>
    </submittedName>
</protein>
<keyword evidence="10" id="KW-1185">Reference proteome</keyword>
<evidence type="ECO:0000259" key="7">
    <source>
        <dbReference type="Pfam" id="PF02687"/>
    </source>
</evidence>
<evidence type="ECO:0000313" key="9">
    <source>
        <dbReference type="EMBL" id="MDO1450128.1"/>
    </source>
</evidence>
<dbReference type="PANTHER" id="PTHR30572">
    <property type="entry name" value="MEMBRANE COMPONENT OF TRANSPORTER-RELATED"/>
    <property type="match status" value="1"/>
</dbReference>
<feature type="domain" description="ABC3 transporter permease C-terminal" evidence="7">
    <location>
        <begin position="765"/>
        <end position="879"/>
    </location>
</feature>
<feature type="domain" description="ABC3 transporter permease C-terminal" evidence="7">
    <location>
        <begin position="380"/>
        <end position="494"/>
    </location>
</feature>
<reference evidence="9" key="1">
    <citation type="submission" date="2023-07" db="EMBL/GenBank/DDBJ databases">
        <title>The genome sequence of Rhodocytophaga aerolata KACC 12507.</title>
        <authorList>
            <person name="Zhang X."/>
        </authorList>
    </citation>
    <scope>NUCLEOTIDE SEQUENCE</scope>
    <source>
        <strain evidence="9">KACC 12507</strain>
    </source>
</reference>
<feature type="transmembrane region" description="Helical" evidence="6">
    <location>
        <begin position="761"/>
        <end position="788"/>
    </location>
</feature>
<dbReference type="Proteomes" id="UP001168528">
    <property type="component" value="Unassembled WGS sequence"/>
</dbReference>
<evidence type="ECO:0000259" key="8">
    <source>
        <dbReference type="Pfam" id="PF12704"/>
    </source>
</evidence>
<dbReference type="InterPro" id="IPR003838">
    <property type="entry name" value="ABC3_permease_C"/>
</dbReference>
<accession>A0ABT8RG54</accession>
<feature type="domain" description="MacB-like periplasmic core" evidence="8">
    <location>
        <begin position="106"/>
        <end position="332"/>
    </location>
</feature>
<evidence type="ECO:0000256" key="1">
    <source>
        <dbReference type="ARBA" id="ARBA00004651"/>
    </source>
</evidence>
<evidence type="ECO:0000313" key="10">
    <source>
        <dbReference type="Proteomes" id="UP001168528"/>
    </source>
</evidence>
<evidence type="ECO:0000256" key="4">
    <source>
        <dbReference type="ARBA" id="ARBA00022989"/>
    </source>
</evidence>
<feature type="transmembrane region" description="Helical" evidence="6">
    <location>
        <begin position="375"/>
        <end position="397"/>
    </location>
</feature>
<evidence type="ECO:0000256" key="6">
    <source>
        <dbReference type="SAM" id="Phobius"/>
    </source>
</evidence>
<sequence length="886" mass="99189">MSQPPDMFQPPKRIDAFLRWRMPEEQFEEVQGDMHELYAQWVKEMGQRKADRMYLLNALTFLRPLPKRAKSFQHKLSPYSQANPIDMLRNYFITTWRTLLKNKSYSAINLTGLTLSLTCCLLLCIVIIHELSYDNYHTNADRIYRVETQKISPEGTDTYSGAPLGVATALRTDFPEIRQVTTINFNDSRLLSVGDKNGKNAKFKEPIAFVDNNLFTIFDYQWIAGNPTTALSEPNTVILTHSYARKYFGNATIEHILGQTIKIDHVVNLKITGILKDLPSNTNFPFNILVSFPTQKSLDKNFNPDEWRGWSDNAQTYVLLASGTKPQTIASRFPSMWEKYHGGGISKTRGSSLLALRELHFNGNYSGRSVEWKTIYIMVVIGVFLILTACVNFINLATAQAIKRSREVGIRKVLGSSRGQLILQFLSETSTMTLIALLLAIGISLLLLPSVASLLDIPVTRQFALHPVVWLLIITTFLLVSFISGFYPAFVLSSFRPVQAIKNKVTSSRMGGSSLAKTMIVLQFTISLVLIIGTAIVARQIDLFKHADLGFNKESIIIVPIPTQDIDKLRHLQVQLTRLPEISKVSFSFNSPSAESNFMGELVYQTSEGEVKIRTQFKLADAHFIPTYGIDLLAGKGLPDVDYTSQIVINEVFMQRMGIHTPQAALGKIIKNGDQPLQVVGVARNFHVNSLHQKIDPTIIGINPQFFFQAGIKMTSSKASLQKALVHIEQVWTLAFPDQLFSYQFLDETLNGAYGRETRTFYLLNIFSGIAIFVSCLGLYGLISFMAVQRTKEIGVRKVMGASVLQIVGLLSKDFLKLVILAFVISSPVGWYVMSKWLEDFAYRTDIGVGVFLIAGVAALLITVVTVGIQSIKAAMTNPVKSLRNE</sequence>
<evidence type="ECO:0000256" key="3">
    <source>
        <dbReference type="ARBA" id="ARBA00022692"/>
    </source>
</evidence>
<feature type="transmembrane region" description="Helical" evidence="6">
    <location>
        <begin position="815"/>
        <end position="835"/>
    </location>
</feature>
<dbReference type="PANTHER" id="PTHR30572:SF18">
    <property type="entry name" value="ABC-TYPE MACROLIDE FAMILY EXPORT SYSTEM PERMEASE COMPONENT 2"/>
    <property type="match status" value="1"/>
</dbReference>
<name>A0ABT8RG54_9BACT</name>
<gene>
    <name evidence="9" type="ORF">Q0590_27855</name>
</gene>
<keyword evidence="4 6" id="KW-1133">Transmembrane helix</keyword>